<name>A0A642V649_9ASCO</name>
<organism evidence="13 14">
    <name type="scientific">Trichomonascus ciferrii</name>
    <dbReference type="NCBI Taxonomy" id="44093"/>
    <lineage>
        <taxon>Eukaryota</taxon>
        <taxon>Fungi</taxon>
        <taxon>Dikarya</taxon>
        <taxon>Ascomycota</taxon>
        <taxon>Saccharomycotina</taxon>
        <taxon>Dipodascomycetes</taxon>
        <taxon>Dipodascales</taxon>
        <taxon>Trichomonascaceae</taxon>
        <taxon>Trichomonascus</taxon>
        <taxon>Trichomonascus ciferrii complex</taxon>
    </lineage>
</organism>
<dbReference type="InterPro" id="IPR011989">
    <property type="entry name" value="ARM-like"/>
</dbReference>
<reference evidence="13" key="1">
    <citation type="journal article" date="2019" name="G3 (Bethesda)">
        <title>Genome Assemblies of Two Rare Opportunistic Yeast Pathogens: Diutina rugosa (syn. Candida rugosa) and Trichomonascus ciferrii (syn. Candida ciferrii).</title>
        <authorList>
            <person name="Mixao V."/>
            <person name="Saus E."/>
            <person name="Hansen A.P."/>
            <person name="Lass-Florl C."/>
            <person name="Gabaldon T."/>
        </authorList>
    </citation>
    <scope>NUCLEOTIDE SEQUENCE</scope>
    <source>
        <strain evidence="13">CBS 4856</strain>
    </source>
</reference>
<dbReference type="PANTHER" id="PTHR22780">
    <property type="entry name" value="ADAPTIN, ALPHA/GAMMA/EPSILON"/>
    <property type="match status" value="1"/>
</dbReference>
<evidence type="ECO:0000256" key="4">
    <source>
        <dbReference type="ARBA" id="ARBA00022448"/>
    </source>
</evidence>
<dbReference type="Gene3D" id="1.25.10.10">
    <property type="entry name" value="Leucine-rich Repeat Variant"/>
    <property type="match status" value="1"/>
</dbReference>
<dbReference type="GO" id="GO:0030121">
    <property type="term" value="C:AP-1 adaptor complex"/>
    <property type="evidence" value="ECO:0007669"/>
    <property type="project" value="InterPro"/>
</dbReference>
<dbReference type="PROSITE" id="PS50180">
    <property type="entry name" value="GAE"/>
    <property type="match status" value="1"/>
</dbReference>
<dbReference type="GO" id="GO:0005829">
    <property type="term" value="C:cytosol"/>
    <property type="evidence" value="ECO:0007669"/>
    <property type="project" value="GOC"/>
</dbReference>
<feature type="domain" description="GAE" evidence="12">
    <location>
        <begin position="738"/>
        <end position="851"/>
    </location>
</feature>
<dbReference type="Pfam" id="PF01602">
    <property type="entry name" value="Adaptin_N"/>
    <property type="match status" value="1"/>
</dbReference>
<dbReference type="GO" id="GO:0006886">
    <property type="term" value="P:intracellular protein transport"/>
    <property type="evidence" value="ECO:0007669"/>
    <property type="project" value="UniProtKB-UniRule"/>
</dbReference>
<feature type="region of interest" description="Disordered" evidence="11">
    <location>
        <begin position="599"/>
        <end position="622"/>
    </location>
</feature>
<dbReference type="AlphaFoldDB" id="A0A642V649"/>
<dbReference type="InterPro" id="IPR013041">
    <property type="entry name" value="Clathrin_app_Ig-like_sf"/>
</dbReference>
<feature type="compositionally biased region" description="Low complexity" evidence="11">
    <location>
        <begin position="666"/>
        <end position="692"/>
    </location>
</feature>
<gene>
    <name evidence="13" type="ORF">TRICI_002603</name>
</gene>
<dbReference type="VEuPathDB" id="FungiDB:TRICI_002603"/>
<dbReference type="SUPFAM" id="SSF49348">
    <property type="entry name" value="Clathrin adaptor appendage domain"/>
    <property type="match status" value="1"/>
</dbReference>
<evidence type="ECO:0000256" key="2">
    <source>
        <dbReference type="ARBA" id="ARBA00004555"/>
    </source>
</evidence>
<keyword evidence="7 10" id="KW-0472">Membrane</keyword>
<evidence type="ECO:0000313" key="13">
    <source>
        <dbReference type="EMBL" id="KAA8915246.1"/>
    </source>
</evidence>
<accession>A0A642V649</accession>
<dbReference type="InterPro" id="IPR050840">
    <property type="entry name" value="Adaptor_Complx_Large_Subunit"/>
</dbReference>
<keyword evidence="5 10" id="KW-0653">Protein transport</keyword>
<feature type="compositionally biased region" description="Polar residues" evidence="11">
    <location>
        <begin position="644"/>
        <end position="658"/>
    </location>
</feature>
<feature type="region of interest" description="Disordered" evidence="11">
    <location>
        <begin position="634"/>
        <end position="736"/>
    </location>
</feature>
<keyword evidence="6 10" id="KW-0333">Golgi apparatus</keyword>
<keyword evidence="14" id="KW-1185">Reference proteome</keyword>
<evidence type="ECO:0000256" key="11">
    <source>
        <dbReference type="SAM" id="MobiDB-lite"/>
    </source>
</evidence>
<comment type="caution">
    <text evidence="13">The sequence shown here is derived from an EMBL/GenBank/DDBJ whole genome shotgun (WGS) entry which is preliminary data.</text>
</comment>
<evidence type="ECO:0000256" key="10">
    <source>
        <dbReference type="PIRNR" id="PIRNR037094"/>
    </source>
</evidence>
<protein>
    <recommendedName>
        <fullName evidence="10">AP-1 complex subunit gamma</fullName>
    </recommendedName>
</protein>
<comment type="subcellular location">
    <subcellularLocation>
        <location evidence="1">Cytoplasmic vesicle membrane</location>
    </subcellularLocation>
    <subcellularLocation>
        <location evidence="2">Golgi apparatus</location>
    </subcellularLocation>
</comment>
<comment type="similarity">
    <text evidence="3 10">Belongs to the adaptor complexes large subunit family.</text>
</comment>
<evidence type="ECO:0000256" key="8">
    <source>
        <dbReference type="ARBA" id="ARBA00023329"/>
    </source>
</evidence>
<evidence type="ECO:0000256" key="3">
    <source>
        <dbReference type="ARBA" id="ARBA00006613"/>
    </source>
</evidence>
<dbReference type="EMBL" id="SWFS01000179">
    <property type="protein sequence ID" value="KAA8915246.1"/>
    <property type="molecule type" value="Genomic_DNA"/>
</dbReference>
<dbReference type="GO" id="GO:0016192">
    <property type="term" value="P:vesicle-mediated transport"/>
    <property type="evidence" value="ECO:0007669"/>
    <property type="project" value="InterPro"/>
</dbReference>
<evidence type="ECO:0000256" key="5">
    <source>
        <dbReference type="ARBA" id="ARBA00022927"/>
    </source>
</evidence>
<evidence type="ECO:0000256" key="7">
    <source>
        <dbReference type="ARBA" id="ARBA00023136"/>
    </source>
</evidence>
<dbReference type="SUPFAM" id="SSF48371">
    <property type="entry name" value="ARM repeat"/>
    <property type="match status" value="1"/>
</dbReference>
<dbReference type="Pfam" id="PF02883">
    <property type="entry name" value="Alpha_adaptinC2"/>
    <property type="match status" value="1"/>
</dbReference>
<evidence type="ECO:0000313" key="14">
    <source>
        <dbReference type="Proteomes" id="UP000761534"/>
    </source>
</evidence>
<comment type="subunit">
    <text evidence="9">Adaptor protein complex 1 (AP-1) is a heterotetramer composed of two large adaptins (gamma-type subunit APL4 and beta-type subunit APL2), a medium adaptin (mu-type subunit APM1) and a small adaptin (sigma-type subunit APS1). AP-1 interacts with clathrin.</text>
</comment>
<dbReference type="GO" id="GO:0016482">
    <property type="term" value="P:cytosolic transport"/>
    <property type="evidence" value="ECO:0007669"/>
    <property type="project" value="UniProtKB-ARBA"/>
</dbReference>
<dbReference type="Gene3D" id="2.60.40.1230">
    <property type="match status" value="1"/>
</dbReference>
<dbReference type="PIRSF" id="PIRSF037094">
    <property type="entry name" value="AP1_complex_gamma"/>
    <property type="match status" value="1"/>
</dbReference>
<sequence length="855" mass="93344">MTSLKSFIKAVRASKTLADERAVIQKESAAIRTSFREEHTQQSVRRQNVAKLLYLFTLGERTHFGQVECLKLLATTRFTDKRLGYLGAMLLLDENQEVLTLLTNSLSRDLAHSNQYVVALALCALANIASQEMARDLYADVEKILGSTNPYLRKKAALCAMRVSRRVPELAESFVEPADSLFTDRNHGVLLCGVALVRDMCEHDPDEMVPRFRHLIPTILKMLKGLAASGYSPEHDVAGIADPFLQTRLLSLLRVLGADDSEAAEQMGDVLAQVASNTDGSKNVGNAVLYEAVRTIFGVPSDSGLRVLGVNILGKFLGTRDNNTRYVALNTLLRVMETEPTAVQRHRGTILECLQDSDVSIRRRALDLSFALINEQNVRVMVRELLTFLETADTEFKANLVSQIAVSAERYAPYVRWHVDTIIRALKLAGSYAKENVLSAFITLVITSDAETQLYTTQKLYAALKSDITQQGLTVVGVWLIGEYGQMLLKAGNFNEDDKDQTVSETEIVSLLDTILESSYATEIVREYTVNALMKLTIRLSSSAEIDRIRRILDSKSQSLNIEVQQRVVEYNKLFGYDSVRKGVLEKMPPPEIREELGKRYEAEKKGKNKRHNTIKRTTTTPGAAASVDLLLDLAGDDAGPNPAANSGNSAQPSSSADLLSDIFGSQPQQQASPQLQDASPSSVASQPKSSQNILDLFDSAPKSSPAQPPATATTGTPSQSATDLLGGLGSTPIPQSEEYEPIQAYSNNGMSIHLQPLKNDTPGAASVVAKFSNTSTTTNISDLVLQVAVPKSQKLQLHGLSSSSLAPGASATQQMKVTGNPGAVIKLRLRISYKADGNEIKDQVDFNKFPTGLL</sequence>
<evidence type="ECO:0000256" key="6">
    <source>
        <dbReference type="ARBA" id="ARBA00023034"/>
    </source>
</evidence>
<dbReference type="InterPro" id="IPR002553">
    <property type="entry name" value="Clathrin/coatomer_adapt-like_N"/>
</dbReference>
<feature type="compositionally biased region" description="Low complexity" evidence="11">
    <location>
        <begin position="700"/>
        <end position="723"/>
    </location>
</feature>
<dbReference type="SMART" id="SM00809">
    <property type="entry name" value="Alpha_adaptinC2"/>
    <property type="match status" value="1"/>
</dbReference>
<evidence type="ECO:0000256" key="9">
    <source>
        <dbReference type="ARBA" id="ARBA00062546"/>
    </source>
</evidence>
<proteinExistence type="inferred from homology"/>
<dbReference type="Proteomes" id="UP000761534">
    <property type="component" value="Unassembled WGS sequence"/>
</dbReference>
<dbReference type="InterPro" id="IPR008152">
    <property type="entry name" value="Clathrin_a/b/g-adaptin_app_Ig"/>
</dbReference>
<keyword evidence="4 10" id="KW-0813">Transport</keyword>
<dbReference type="OrthoDB" id="28053at2759"/>
<evidence type="ECO:0000259" key="12">
    <source>
        <dbReference type="PROSITE" id="PS50180"/>
    </source>
</evidence>
<dbReference type="InterPro" id="IPR017107">
    <property type="entry name" value="AP1_complex_gsu"/>
</dbReference>
<dbReference type="FunFam" id="1.25.10.10:FF:000030">
    <property type="entry name" value="AP-1 complex subunit gamma"/>
    <property type="match status" value="1"/>
</dbReference>
<dbReference type="InterPro" id="IPR016024">
    <property type="entry name" value="ARM-type_fold"/>
</dbReference>
<dbReference type="InterPro" id="IPR008153">
    <property type="entry name" value="GAE_dom"/>
</dbReference>
<evidence type="ECO:0000256" key="1">
    <source>
        <dbReference type="ARBA" id="ARBA00004156"/>
    </source>
</evidence>
<keyword evidence="8 10" id="KW-0968">Cytoplasmic vesicle</keyword>